<reference evidence="1 2" key="1">
    <citation type="submission" date="2024-06" db="EMBL/GenBank/DDBJ databases">
        <title>Genomics of switchgrass bacterial isolates.</title>
        <authorList>
            <person name="Shade A."/>
        </authorList>
    </citation>
    <scope>NUCLEOTIDE SEQUENCE [LARGE SCALE GENOMIC DNA]</scope>
    <source>
        <strain evidence="1 2">PvP084</strain>
    </source>
</reference>
<dbReference type="Proteomes" id="UP001549119">
    <property type="component" value="Unassembled WGS sequence"/>
</dbReference>
<accession>A0ABV2NQ46</accession>
<evidence type="ECO:0000313" key="1">
    <source>
        <dbReference type="EMBL" id="MET3868652.1"/>
    </source>
</evidence>
<keyword evidence="2" id="KW-1185">Reference proteome</keyword>
<dbReference type="RefSeq" id="WP_209650312.1">
    <property type="nucleotide sequence ID" value="NZ_JBEPNV010000001.1"/>
</dbReference>
<sequence>MALLRCPHCRHPLDMTDVEVYGRFTTLHGDDGPVATECDDCGQTFYVQEYVNRTWSVGVDADAAADLLAPFVDGVGA</sequence>
<organism evidence="1 2">
    <name type="scientific">Methylobacterium radiotolerans</name>
    <dbReference type="NCBI Taxonomy" id="31998"/>
    <lineage>
        <taxon>Bacteria</taxon>
        <taxon>Pseudomonadati</taxon>
        <taxon>Pseudomonadota</taxon>
        <taxon>Alphaproteobacteria</taxon>
        <taxon>Hyphomicrobiales</taxon>
        <taxon>Methylobacteriaceae</taxon>
        <taxon>Methylobacterium</taxon>
    </lineage>
</organism>
<proteinExistence type="predicted"/>
<evidence type="ECO:0000313" key="2">
    <source>
        <dbReference type="Proteomes" id="UP001549119"/>
    </source>
</evidence>
<name>A0ABV2NQ46_9HYPH</name>
<dbReference type="EMBL" id="JBEPNW010000002">
    <property type="protein sequence ID" value="MET3868652.1"/>
    <property type="molecule type" value="Genomic_DNA"/>
</dbReference>
<gene>
    <name evidence="1" type="ORF">ABIC20_005961</name>
</gene>
<protein>
    <submittedName>
        <fullName evidence="1">Uncharacterized protein YbaR (Trm112 family)</fullName>
    </submittedName>
</protein>
<comment type="caution">
    <text evidence="1">The sequence shown here is derived from an EMBL/GenBank/DDBJ whole genome shotgun (WGS) entry which is preliminary data.</text>
</comment>